<evidence type="ECO:0000313" key="3">
    <source>
        <dbReference type="Proteomes" id="UP000244855"/>
    </source>
</evidence>
<reference evidence="2 3" key="1">
    <citation type="journal article" date="2018" name="Sci. Rep.">
        <title>Comparative genomics provides insights into the lifestyle and reveals functional heterogeneity of dark septate endophytic fungi.</title>
        <authorList>
            <person name="Knapp D.G."/>
            <person name="Nemeth J.B."/>
            <person name="Barry K."/>
            <person name="Hainaut M."/>
            <person name="Henrissat B."/>
            <person name="Johnson J."/>
            <person name="Kuo A."/>
            <person name="Lim J.H.P."/>
            <person name="Lipzen A."/>
            <person name="Nolan M."/>
            <person name="Ohm R.A."/>
            <person name="Tamas L."/>
            <person name="Grigoriev I.V."/>
            <person name="Spatafora J.W."/>
            <person name="Nagy L.G."/>
            <person name="Kovacs G.M."/>
        </authorList>
    </citation>
    <scope>NUCLEOTIDE SEQUENCE [LARGE SCALE GENOMIC DNA]</scope>
    <source>
        <strain evidence="2 3">DSE2036</strain>
    </source>
</reference>
<keyword evidence="3" id="KW-1185">Reference proteome</keyword>
<feature type="compositionally biased region" description="Acidic residues" evidence="1">
    <location>
        <begin position="46"/>
        <end position="94"/>
    </location>
</feature>
<organism evidence="2 3">
    <name type="scientific">Periconia macrospinosa</name>
    <dbReference type="NCBI Taxonomy" id="97972"/>
    <lineage>
        <taxon>Eukaryota</taxon>
        <taxon>Fungi</taxon>
        <taxon>Dikarya</taxon>
        <taxon>Ascomycota</taxon>
        <taxon>Pezizomycotina</taxon>
        <taxon>Dothideomycetes</taxon>
        <taxon>Pleosporomycetidae</taxon>
        <taxon>Pleosporales</taxon>
        <taxon>Massarineae</taxon>
        <taxon>Periconiaceae</taxon>
        <taxon>Periconia</taxon>
    </lineage>
</organism>
<accession>A0A2V1DDK2</accession>
<dbReference type="AlphaFoldDB" id="A0A2V1DDK2"/>
<gene>
    <name evidence="2" type="ORF">DM02DRAFT_675019</name>
</gene>
<dbReference type="Proteomes" id="UP000244855">
    <property type="component" value="Unassembled WGS sequence"/>
</dbReference>
<feature type="compositionally biased region" description="Polar residues" evidence="1">
    <location>
        <begin position="1"/>
        <end position="11"/>
    </location>
</feature>
<evidence type="ECO:0000256" key="1">
    <source>
        <dbReference type="SAM" id="MobiDB-lite"/>
    </source>
</evidence>
<evidence type="ECO:0000313" key="2">
    <source>
        <dbReference type="EMBL" id="PVH96085.1"/>
    </source>
</evidence>
<feature type="region of interest" description="Disordered" evidence="1">
    <location>
        <begin position="1"/>
        <end position="94"/>
    </location>
</feature>
<feature type="non-terminal residue" evidence="2">
    <location>
        <position position="157"/>
    </location>
</feature>
<protein>
    <submittedName>
        <fullName evidence="2">Uncharacterized protein</fullName>
    </submittedName>
</protein>
<sequence>MAKSRSSTMPTNPVPARKLRLQPSRSSTRLRSGFDMDSGTGSYSDSDSDSDSDSYSDPDTDLDALSDTDAEEDADDGSDDEELDTEELDTEELDTEAEEILEAIAHYRNEGPAKPKHTDQTKKLWQREGEFWQKYSRKLQKKTGISPEDQLRACDPA</sequence>
<proteinExistence type="predicted"/>
<name>A0A2V1DDK2_9PLEO</name>
<dbReference type="EMBL" id="KZ805474">
    <property type="protein sequence ID" value="PVH96085.1"/>
    <property type="molecule type" value="Genomic_DNA"/>
</dbReference>